<accession>A0A3A9KY78</accession>
<dbReference type="SUPFAM" id="SSF50630">
    <property type="entry name" value="Acid proteases"/>
    <property type="match status" value="1"/>
</dbReference>
<dbReference type="AlphaFoldDB" id="A0A3A9KY78"/>
<proteinExistence type="predicted"/>
<protein>
    <recommendedName>
        <fullName evidence="3">Aspartyl protease</fullName>
    </recommendedName>
</protein>
<dbReference type="InterPro" id="IPR034122">
    <property type="entry name" value="Retropepsin-like_bacterial"/>
</dbReference>
<dbReference type="Pfam" id="PF13650">
    <property type="entry name" value="Asp_protease_2"/>
    <property type="match status" value="1"/>
</dbReference>
<evidence type="ECO:0008006" key="3">
    <source>
        <dbReference type="Google" id="ProtNLM"/>
    </source>
</evidence>
<dbReference type="CDD" id="cd05483">
    <property type="entry name" value="retropepsin_like_bacteria"/>
    <property type="match status" value="1"/>
</dbReference>
<dbReference type="InterPro" id="IPR021109">
    <property type="entry name" value="Peptidase_aspartic_dom_sf"/>
</dbReference>
<evidence type="ECO:0000313" key="1">
    <source>
        <dbReference type="EMBL" id="RKL69296.1"/>
    </source>
</evidence>
<name>A0A3A9KY78_9BACI</name>
<reference evidence="1 2" key="1">
    <citation type="submission" date="2017-10" db="EMBL/GenBank/DDBJ databases">
        <title>Bacillus sp. nov., a halophilic bacterium isolated from a Keqin Lake.</title>
        <authorList>
            <person name="Wang H."/>
        </authorList>
    </citation>
    <scope>NUCLEOTIDE SEQUENCE [LARGE SCALE GENOMIC DNA]</scope>
    <source>
        <strain evidence="1 2">KCTC 13187</strain>
    </source>
</reference>
<organism evidence="1 2">
    <name type="scientific">Salipaludibacillus neizhouensis</name>
    <dbReference type="NCBI Taxonomy" id="885475"/>
    <lineage>
        <taxon>Bacteria</taxon>
        <taxon>Bacillati</taxon>
        <taxon>Bacillota</taxon>
        <taxon>Bacilli</taxon>
        <taxon>Bacillales</taxon>
        <taxon>Bacillaceae</taxon>
    </lineage>
</organism>
<dbReference type="Gene3D" id="2.40.70.10">
    <property type="entry name" value="Acid Proteases"/>
    <property type="match status" value="1"/>
</dbReference>
<dbReference type="EMBL" id="PDOE01000001">
    <property type="protein sequence ID" value="RKL69296.1"/>
    <property type="molecule type" value="Genomic_DNA"/>
</dbReference>
<gene>
    <name evidence="1" type="ORF">CR203_04515</name>
</gene>
<dbReference type="OrthoDB" id="2735601at2"/>
<dbReference type="RefSeq" id="WP_110936064.1">
    <property type="nucleotide sequence ID" value="NZ_KZ614146.1"/>
</dbReference>
<dbReference type="Proteomes" id="UP000281498">
    <property type="component" value="Unassembled WGS sequence"/>
</dbReference>
<comment type="caution">
    <text evidence="1">The sequence shown here is derived from an EMBL/GenBank/DDBJ whole genome shotgun (WGS) entry which is preliminary data.</text>
</comment>
<evidence type="ECO:0000313" key="2">
    <source>
        <dbReference type="Proteomes" id="UP000281498"/>
    </source>
</evidence>
<keyword evidence="2" id="KW-1185">Reference proteome</keyword>
<sequence length="111" mass="12231">MKSIEFHDGKLYTEVRLKVKGKADVTHSMVIDTTSPHTIISERLQKELNLDVSKSGQEITLSSFSIGPLKVSDFSVFKEDIEVDGIIGLDFLKSVGAKINLDSMTISSSRT</sequence>